<dbReference type="Proteomes" id="UP000005237">
    <property type="component" value="Unassembled WGS sequence"/>
</dbReference>
<keyword evidence="1" id="KW-0812">Transmembrane</keyword>
<keyword evidence="1" id="KW-1133">Transmembrane helix</keyword>
<accession>A0A8R1DZC4</accession>
<proteinExistence type="predicted"/>
<evidence type="ECO:0000313" key="2">
    <source>
        <dbReference type="EnsemblMetazoa" id="CJA15701.1"/>
    </source>
</evidence>
<protein>
    <submittedName>
        <fullName evidence="2">Uncharacterized protein</fullName>
    </submittedName>
</protein>
<keyword evidence="1" id="KW-0472">Membrane</keyword>
<dbReference type="AlphaFoldDB" id="A0A8R1DZC4"/>
<organism evidence="2 3">
    <name type="scientific">Caenorhabditis japonica</name>
    <dbReference type="NCBI Taxonomy" id="281687"/>
    <lineage>
        <taxon>Eukaryota</taxon>
        <taxon>Metazoa</taxon>
        <taxon>Ecdysozoa</taxon>
        <taxon>Nematoda</taxon>
        <taxon>Chromadorea</taxon>
        <taxon>Rhabditida</taxon>
        <taxon>Rhabditina</taxon>
        <taxon>Rhabditomorpha</taxon>
        <taxon>Rhabditoidea</taxon>
        <taxon>Rhabditidae</taxon>
        <taxon>Peloderinae</taxon>
        <taxon>Caenorhabditis</taxon>
    </lineage>
</organism>
<feature type="transmembrane region" description="Helical" evidence="1">
    <location>
        <begin position="48"/>
        <end position="66"/>
    </location>
</feature>
<keyword evidence="3" id="KW-1185">Reference proteome</keyword>
<reference evidence="2" key="2">
    <citation type="submission" date="2022-06" db="UniProtKB">
        <authorList>
            <consortium name="EnsemblMetazoa"/>
        </authorList>
    </citation>
    <scope>IDENTIFICATION</scope>
    <source>
        <strain evidence="2">DF5081</strain>
    </source>
</reference>
<evidence type="ECO:0000313" key="3">
    <source>
        <dbReference type="Proteomes" id="UP000005237"/>
    </source>
</evidence>
<reference evidence="3" key="1">
    <citation type="submission" date="2010-08" db="EMBL/GenBank/DDBJ databases">
        <authorList>
            <consortium name="Caenorhabditis japonica Sequencing Consortium"/>
            <person name="Wilson R.K."/>
        </authorList>
    </citation>
    <scope>NUCLEOTIDE SEQUENCE [LARGE SCALE GENOMIC DNA]</scope>
    <source>
        <strain evidence="3">DF5081</strain>
    </source>
</reference>
<dbReference type="EnsemblMetazoa" id="CJA15701.1">
    <property type="protein sequence ID" value="CJA15701.1"/>
    <property type="gene ID" value="WBGene00134905"/>
</dbReference>
<sequence>MKTYLGRKRKPIIYGRRPIIYNNRRPIVINNRRPIYYNNGRPYYNPPVYVRGPAYVAPVMPVYVAHYSWYHPFYTPVVFGTAIPMYGIYMGCFLFLCLIICIVICWADNCCCQEKELPHPPPSAPVVPCDAYGAPIFVEAPPPYPYPEPYPVVYPYGPPPPVVIV</sequence>
<feature type="transmembrane region" description="Helical" evidence="1">
    <location>
        <begin position="86"/>
        <end position="107"/>
    </location>
</feature>
<name>A0A8R1DZC4_CAEJA</name>
<evidence type="ECO:0000256" key="1">
    <source>
        <dbReference type="SAM" id="Phobius"/>
    </source>
</evidence>